<evidence type="ECO:0000256" key="2">
    <source>
        <dbReference type="ARBA" id="ARBA00023242"/>
    </source>
</evidence>
<dbReference type="EMBL" id="KZ502087">
    <property type="protein sequence ID" value="PKU83637.1"/>
    <property type="molecule type" value="Genomic_DNA"/>
</dbReference>
<keyword evidence="2" id="KW-0539">Nucleus</keyword>
<dbReference type="GO" id="GO:0045944">
    <property type="term" value="P:positive regulation of transcription by RNA polymerase II"/>
    <property type="evidence" value="ECO:0007669"/>
    <property type="project" value="TreeGrafter"/>
</dbReference>
<dbReference type="GO" id="GO:0003682">
    <property type="term" value="F:chromatin binding"/>
    <property type="evidence" value="ECO:0007669"/>
    <property type="project" value="TreeGrafter"/>
</dbReference>
<organism evidence="5 6">
    <name type="scientific">Dendrobium catenatum</name>
    <dbReference type="NCBI Taxonomy" id="906689"/>
    <lineage>
        <taxon>Eukaryota</taxon>
        <taxon>Viridiplantae</taxon>
        <taxon>Streptophyta</taxon>
        <taxon>Embryophyta</taxon>
        <taxon>Tracheophyta</taxon>
        <taxon>Spermatophyta</taxon>
        <taxon>Magnoliopsida</taxon>
        <taxon>Liliopsida</taxon>
        <taxon>Asparagales</taxon>
        <taxon>Orchidaceae</taxon>
        <taxon>Epidendroideae</taxon>
        <taxon>Malaxideae</taxon>
        <taxon>Dendrobiinae</taxon>
        <taxon>Dendrobium</taxon>
    </lineage>
</organism>
<evidence type="ECO:0000313" key="5">
    <source>
        <dbReference type="EMBL" id="PKU83637.1"/>
    </source>
</evidence>
<dbReference type="PANTHER" id="PTHR47025">
    <property type="entry name" value="AUTOIMMUNE REGULATOR"/>
    <property type="match status" value="1"/>
</dbReference>
<dbReference type="Pfam" id="PF16135">
    <property type="entry name" value="TDBD"/>
    <property type="match status" value="1"/>
</dbReference>
<reference evidence="5 6" key="1">
    <citation type="journal article" date="2016" name="Sci. Rep.">
        <title>The Dendrobium catenatum Lindl. genome sequence provides insights into polysaccharide synthase, floral development and adaptive evolution.</title>
        <authorList>
            <person name="Zhang G.Q."/>
            <person name="Xu Q."/>
            <person name="Bian C."/>
            <person name="Tsai W.C."/>
            <person name="Yeh C.M."/>
            <person name="Liu K.W."/>
            <person name="Yoshida K."/>
            <person name="Zhang L.S."/>
            <person name="Chang S.B."/>
            <person name="Chen F."/>
            <person name="Shi Y."/>
            <person name="Su Y.Y."/>
            <person name="Zhang Y.Q."/>
            <person name="Chen L.J."/>
            <person name="Yin Y."/>
            <person name="Lin M."/>
            <person name="Huang H."/>
            <person name="Deng H."/>
            <person name="Wang Z.W."/>
            <person name="Zhu S.L."/>
            <person name="Zhao X."/>
            <person name="Deng C."/>
            <person name="Niu S.C."/>
            <person name="Huang J."/>
            <person name="Wang M."/>
            <person name="Liu G.H."/>
            <person name="Yang H.J."/>
            <person name="Xiao X.J."/>
            <person name="Hsiao Y.Y."/>
            <person name="Wu W.L."/>
            <person name="Chen Y.Y."/>
            <person name="Mitsuda N."/>
            <person name="Ohme-Takagi M."/>
            <person name="Luo Y.B."/>
            <person name="Van de Peer Y."/>
            <person name="Liu Z.J."/>
        </authorList>
    </citation>
    <scope>NUCLEOTIDE SEQUENCE [LARGE SCALE GENOMIC DNA]</scope>
    <source>
        <tissue evidence="5">The whole plant</tissue>
    </source>
</reference>
<evidence type="ECO:0000313" key="6">
    <source>
        <dbReference type="Proteomes" id="UP000233837"/>
    </source>
</evidence>
<dbReference type="STRING" id="906689.A0A2I0X6U7"/>
<dbReference type="GO" id="GO:0000977">
    <property type="term" value="F:RNA polymerase II transcription regulatory region sequence-specific DNA binding"/>
    <property type="evidence" value="ECO:0007669"/>
    <property type="project" value="TreeGrafter"/>
</dbReference>
<keyword evidence="3" id="KW-0472">Membrane</keyword>
<dbReference type="GO" id="GO:0042393">
    <property type="term" value="F:histone binding"/>
    <property type="evidence" value="ECO:0007669"/>
    <property type="project" value="TreeGrafter"/>
</dbReference>
<reference evidence="5 6" key="2">
    <citation type="journal article" date="2017" name="Nature">
        <title>The Apostasia genome and the evolution of orchids.</title>
        <authorList>
            <person name="Zhang G.Q."/>
            <person name="Liu K.W."/>
            <person name="Li Z."/>
            <person name="Lohaus R."/>
            <person name="Hsiao Y.Y."/>
            <person name="Niu S.C."/>
            <person name="Wang J.Y."/>
            <person name="Lin Y.C."/>
            <person name="Xu Q."/>
            <person name="Chen L.J."/>
            <person name="Yoshida K."/>
            <person name="Fujiwara S."/>
            <person name="Wang Z.W."/>
            <person name="Zhang Y.Q."/>
            <person name="Mitsuda N."/>
            <person name="Wang M."/>
            <person name="Liu G.H."/>
            <person name="Pecoraro L."/>
            <person name="Huang H.X."/>
            <person name="Xiao X.J."/>
            <person name="Lin M."/>
            <person name="Wu X.Y."/>
            <person name="Wu W.L."/>
            <person name="Chen Y.Y."/>
            <person name="Chang S.B."/>
            <person name="Sakamoto S."/>
            <person name="Ohme-Takagi M."/>
            <person name="Yagi M."/>
            <person name="Zeng S.J."/>
            <person name="Shen C.Y."/>
            <person name="Yeh C.M."/>
            <person name="Luo Y.B."/>
            <person name="Tsai W.C."/>
            <person name="Van de Peer Y."/>
            <person name="Liu Z.J."/>
        </authorList>
    </citation>
    <scope>NUCLEOTIDE SEQUENCE [LARGE SCALE GENOMIC DNA]</scope>
    <source>
        <tissue evidence="5">The whole plant</tissue>
    </source>
</reference>
<name>A0A2I0X6U7_9ASPA</name>
<dbReference type="GO" id="GO:0005634">
    <property type="term" value="C:nucleus"/>
    <property type="evidence" value="ECO:0007669"/>
    <property type="project" value="UniProtKB-SubCell"/>
</dbReference>
<evidence type="ECO:0000256" key="1">
    <source>
        <dbReference type="ARBA" id="ARBA00004123"/>
    </source>
</evidence>
<protein>
    <submittedName>
        <fullName evidence="5">Zinc finger CCCH domain-containing protein ZFN-like</fullName>
    </submittedName>
</protein>
<gene>
    <name evidence="5" type="ORF">MA16_Dca019864</name>
</gene>
<feature type="domain" description="Tify" evidence="4">
    <location>
        <begin position="82"/>
        <end position="118"/>
    </location>
</feature>
<comment type="subcellular location">
    <subcellularLocation>
        <location evidence="1">Nucleus</location>
    </subcellularLocation>
</comment>
<keyword evidence="3" id="KW-1133">Transmembrane helix</keyword>
<evidence type="ECO:0000256" key="3">
    <source>
        <dbReference type="SAM" id="Phobius"/>
    </source>
</evidence>
<dbReference type="PANTHER" id="PTHR47025:SF2">
    <property type="entry name" value="AUTOIMMUNE REGULATOR"/>
    <property type="match status" value="1"/>
</dbReference>
<feature type="transmembrane region" description="Helical" evidence="3">
    <location>
        <begin position="155"/>
        <end position="176"/>
    </location>
</feature>
<dbReference type="Proteomes" id="UP000233837">
    <property type="component" value="Unassembled WGS sequence"/>
</dbReference>
<dbReference type="AlphaFoldDB" id="A0A2I0X6U7"/>
<evidence type="ECO:0000259" key="4">
    <source>
        <dbReference type="Pfam" id="PF16135"/>
    </source>
</evidence>
<accession>A0A2I0X6U7</accession>
<sequence length="231" mass="25823">MCASGADAESMWQMSLRVGDNIEPGPFPDRPGEADCAYYLRIGLCRFEYLGQELIPLELHTRTHQHQADHQWVDEKAKKAHVVLAYKFEIHAGSTKKHPSYFIFLQNGKSLREVLKSCTGASLDMLEAAIQNSIGPLPPMKLSPYQNCKGVRISMLANTAFIFALLCRIFSIQLFMDVLFSGFFDTSRTGNFALLCNSCLETSHQQATPTPAQGMSSSAKYVLFLELNYIV</sequence>
<proteinExistence type="predicted"/>
<keyword evidence="6" id="KW-1185">Reference proteome</keyword>
<dbReference type="InterPro" id="IPR032308">
    <property type="entry name" value="TDBD"/>
</dbReference>
<keyword evidence="3" id="KW-0812">Transmembrane</keyword>